<dbReference type="Gene3D" id="1.50.10.20">
    <property type="match status" value="1"/>
</dbReference>
<keyword evidence="5" id="KW-1185">Reference proteome</keyword>
<dbReference type="EMBL" id="RXIC02000023">
    <property type="protein sequence ID" value="KAB1212343.1"/>
    <property type="molecule type" value="Genomic_DNA"/>
</dbReference>
<dbReference type="OrthoDB" id="21502at2759"/>
<feature type="domain" description="Squalene cyclase N-terminal" evidence="2">
    <location>
        <begin position="97"/>
        <end position="224"/>
    </location>
</feature>
<dbReference type="GO" id="GO:0016104">
    <property type="term" value="P:triterpenoid biosynthetic process"/>
    <property type="evidence" value="ECO:0007669"/>
    <property type="project" value="InterPro"/>
</dbReference>
<name>A0A6A1VIG4_9ROSI</name>
<dbReference type="SUPFAM" id="SSF81853">
    <property type="entry name" value="Family 10 polysaccharide lyase"/>
    <property type="match status" value="1"/>
</dbReference>
<organism evidence="4 5">
    <name type="scientific">Morella rubra</name>
    <name type="common">Chinese bayberry</name>
    <dbReference type="NCBI Taxonomy" id="262757"/>
    <lineage>
        <taxon>Eukaryota</taxon>
        <taxon>Viridiplantae</taxon>
        <taxon>Streptophyta</taxon>
        <taxon>Embryophyta</taxon>
        <taxon>Tracheophyta</taxon>
        <taxon>Spermatophyta</taxon>
        <taxon>Magnoliopsida</taxon>
        <taxon>eudicotyledons</taxon>
        <taxon>Gunneridae</taxon>
        <taxon>Pentapetalae</taxon>
        <taxon>rosids</taxon>
        <taxon>fabids</taxon>
        <taxon>Fagales</taxon>
        <taxon>Myricaceae</taxon>
        <taxon>Morella</taxon>
    </lineage>
</organism>
<dbReference type="PANTHER" id="PTHR11764">
    <property type="entry name" value="TERPENE CYCLASE/MUTASE FAMILY MEMBER"/>
    <property type="match status" value="1"/>
</dbReference>
<evidence type="ECO:0000313" key="4">
    <source>
        <dbReference type="EMBL" id="KAB1212385.1"/>
    </source>
</evidence>
<evidence type="ECO:0000256" key="1">
    <source>
        <dbReference type="ARBA" id="ARBA00023235"/>
    </source>
</evidence>
<dbReference type="EMBL" id="RXIC02000023">
    <property type="protein sequence ID" value="KAB1212385.1"/>
    <property type="molecule type" value="Genomic_DNA"/>
</dbReference>
<protein>
    <submittedName>
        <fullName evidence="4">Lupeol synthase</fullName>
    </submittedName>
</protein>
<keyword evidence="1" id="KW-0413">Isomerase</keyword>
<sequence>MWKLKIAEGGPGLVRGNNFIGRQHWEFVPDAGSPEERAEVERVREVFKRNRFQTKQSADLLMRMQPRKENPRGPIPPPVKVGGTEVITEEAVVTTLRRALSFFSSIQAHDGHWPADAAGPLLSLQPLVIALYITGAINDTFSPPHKKEIIRYLYNHQNEDGGWSFHIEGHSTMFGTALSYIVLRILGEGPEDGEDMAMPRARKWILDHGGLVAIPMWGKFWVAVCPD</sequence>
<evidence type="ECO:0000313" key="5">
    <source>
        <dbReference type="Proteomes" id="UP000516437"/>
    </source>
</evidence>
<dbReference type="InterPro" id="IPR032697">
    <property type="entry name" value="SQ_cyclase_N"/>
</dbReference>
<reference evidence="4 5" key="2">
    <citation type="journal article" date="2019" name="Plant Biotechnol. J.">
        <title>The red bayberry genome and genetic basis of sex determination.</title>
        <authorList>
            <person name="Jia H.M."/>
            <person name="Jia H.J."/>
            <person name="Cai Q.L."/>
            <person name="Wang Y."/>
            <person name="Zhao H.B."/>
            <person name="Yang W.F."/>
            <person name="Wang G.Y."/>
            <person name="Li Y.H."/>
            <person name="Zhan D.L."/>
            <person name="Shen Y.T."/>
            <person name="Niu Q.F."/>
            <person name="Chang L."/>
            <person name="Qiu J."/>
            <person name="Zhao L."/>
            <person name="Xie H.B."/>
            <person name="Fu W.Y."/>
            <person name="Jin J."/>
            <person name="Li X.W."/>
            <person name="Jiao Y."/>
            <person name="Zhou C.C."/>
            <person name="Tu T."/>
            <person name="Chai C.Y."/>
            <person name="Gao J.L."/>
            <person name="Fan L.J."/>
            <person name="van de Weg E."/>
            <person name="Wang J.Y."/>
            <person name="Gao Z.S."/>
        </authorList>
    </citation>
    <scope>NUCLEOTIDE SEQUENCE [LARGE SCALE GENOMIC DNA]</scope>
    <source>
        <tissue evidence="4">Leaves</tissue>
    </source>
</reference>
<dbReference type="Proteomes" id="UP000516437">
    <property type="component" value="Chromosome 5"/>
</dbReference>
<dbReference type="PANTHER" id="PTHR11764:SF19">
    <property type="entry name" value="TERPENE CYCLASE_MUTASE FAMILY MEMBER"/>
    <property type="match status" value="1"/>
</dbReference>
<gene>
    <name evidence="4" type="ORF">CJ030_MR5G020708</name>
    <name evidence="3" type="ORF">CJ030_MR5G025111</name>
</gene>
<reference evidence="4" key="1">
    <citation type="submission" date="2018-07" db="EMBL/GenBank/DDBJ databases">
        <authorList>
            <person name="Gao Z.-S."/>
            <person name="Jia H.-M."/>
            <person name="Jia H.-J."/>
            <person name="Cai Q.-L."/>
            <person name="Wang Y."/>
            <person name="Zhao H.-B."/>
        </authorList>
    </citation>
    <scope>NUCLEOTIDE SEQUENCE</scope>
    <source>
        <tissue evidence="4">Leaves</tissue>
    </source>
</reference>
<dbReference type="InterPro" id="IPR018333">
    <property type="entry name" value="Squalene_cyclase"/>
</dbReference>
<dbReference type="GO" id="GO:0016866">
    <property type="term" value="F:intramolecular transferase activity"/>
    <property type="evidence" value="ECO:0007669"/>
    <property type="project" value="InterPro"/>
</dbReference>
<dbReference type="Pfam" id="PF13249">
    <property type="entry name" value="SQHop_cyclase_N"/>
    <property type="match status" value="1"/>
</dbReference>
<reference evidence="4" key="3">
    <citation type="submission" date="2019-09" db="EMBL/GenBank/DDBJ databases">
        <authorList>
            <person name="Gao Z."/>
        </authorList>
    </citation>
    <scope>NUCLEOTIDE SEQUENCE</scope>
    <source>
        <tissue evidence="4">Leaves</tissue>
    </source>
</reference>
<comment type="caution">
    <text evidence="4">The sequence shown here is derived from an EMBL/GenBank/DDBJ whole genome shotgun (WGS) entry which is preliminary data.</text>
</comment>
<evidence type="ECO:0000259" key="2">
    <source>
        <dbReference type="Pfam" id="PF13249"/>
    </source>
</evidence>
<evidence type="ECO:0000313" key="3">
    <source>
        <dbReference type="EMBL" id="KAB1212343.1"/>
    </source>
</evidence>
<dbReference type="GO" id="GO:0005811">
    <property type="term" value="C:lipid droplet"/>
    <property type="evidence" value="ECO:0007669"/>
    <property type="project" value="InterPro"/>
</dbReference>
<accession>A0A6A1VIG4</accession>
<dbReference type="AlphaFoldDB" id="A0A6A1VIG4"/>
<proteinExistence type="predicted"/>